<gene>
    <name evidence="1" type="ORF">PSYPI_14003</name>
</gene>
<comment type="caution">
    <text evidence="1">The sequence shown here is derived from an EMBL/GenBank/DDBJ whole genome shotgun (WGS) entry which is preliminary data.</text>
</comment>
<name>F3G8N5_PSESJ</name>
<proteinExistence type="predicted"/>
<accession>F3G8N5</accession>
<organism evidence="1 2">
    <name type="scientific">Pseudomonas syringae pv. pisi str. 1704B</name>
    <dbReference type="NCBI Taxonomy" id="629263"/>
    <lineage>
        <taxon>Bacteria</taxon>
        <taxon>Pseudomonadati</taxon>
        <taxon>Pseudomonadota</taxon>
        <taxon>Gammaproteobacteria</taxon>
        <taxon>Pseudomonadales</taxon>
        <taxon>Pseudomonadaceae</taxon>
        <taxon>Pseudomonas</taxon>
        <taxon>Pseudomonas syringae</taxon>
    </lineage>
</organism>
<evidence type="ECO:0000313" key="2">
    <source>
        <dbReference type="Proteomes" id="UP000004986"/>
    </source>
</evidence>
<dbReference type="EMBL" id="AEAI01000699">
    <property type="protein sequence ID" value="EGH43435.1"/>
    <property type="molecule type" value="Genomic_DNA"/>
</dbReference>
<protein>
    <submittedName>
        <fullName evidence="1">Uncharacterized protein</fullName>
    </submittedName>
</protein>
<dbReference type="AlphaFoldDB" id="F3G8N5"/>
<sequence length="52" mass="5747">MQVEVLGDWPWNIQTRLSSENASPGQLETVMLFTHAPSLVITFGHAVQSGEH</sequence>
<evidence type="ECO:0000313" key="1">
    <source>
        <dbReference type="EMBL" id="EGH43435.1"/>
    </source>
</evidence>
<keyword evidence="2" id="KW-1185">Reference proteome</keyword>
<dbReference type="BioCyc" id="PSYR629263:G11X0-2555-MONOMER"/>
<dbReference type="Proteomes" id="UP000004986">
    <property type="component" value="Unassembled WGS sequence"/>
</dbReference>
<dbReference type="HOGENOM" id="CLU_3083820_0_0_6"/>
<reference evidence="1 2" key="1">
    <citation type="journal article" date="2011" name="PLoS Pathog.">
        <title>Dynamic evolution of pathogenicity revealed by sequencing and comparative genomics of 19 Pseudomonas syringae isolates.</title>
        <authorList>
            <person name="Baltrus D.A."/>
            <person name="Nishimura M.T."/>
            <person name="Romanchuk A."/>
            <person name="Chang J.H."/>
            <person name="Mukhtar M.S."/>
            <person name="Cherkis K."/>
            <person name="Roach J."/>
            <person name="Grant S.R."/>
            <person name="Jones C.D."/>
            <person name="Dangl J.L."/>
        </authorList>
    </citation>
    <scope>NUCLEOTIDE SEQUENCE [LARGE SCALE GENOMIC DNA]</scope>
    <source>
        <strain evidence="1 2">1704B</strain>
    </source>
</reference>